<dbReference type="PATRIC" id="fig|1423742.4.peg.1165"/>
<dbReference type="Gene3D" id="3.50.50.60">
    <property type="entry name" value="FAD/NAD(P)-binding domain"/>
    <property type="match status" value="2"/>
</dbReference>
<dbReference type="AlphaFoldDB" id="A0A0R1UVR5"/>
<dbReference type="PRINTS" id="PR00368">
    <property type="entry name" value="FADPNR"/>
</dbReference>
<dbReference type="EMBL" id="AZGC01000026">
    <property type="protein sequence ID" value="KRL95074.1"/>
    <property type="molecule type" value="Genomic_DNA"/>
</dbReference>
<organism evidence="7 8">
    <name type="scientific">Limosilactobacillus equigenerosi DSM 18793 = JCM 14505</name>
    <dbReference type="NCBI Taxonomy" id="1423742"/>
    <lineage>
        <taxon>Bacteria</taxon>
        <taxon>Bacillati</taxon>
        <taxon>Bacillota</taxon>
        <taxon>Bacilli</taxon>
        <taxon>Lactobacillales</taxon>
        <taxon>Lactobacillaceae</taxon>
        <taxon>Limosilactobacillus</taxon>
    </lineage>
</organism>
<dbReference type="STRING" id="417373.GCA_001570685_00125"/>
<evidence type="ECO:0000313" key="8">
    <source>
        <dbReference type="Proteomes" id="UP000051084"/>
    </source>
</evidence>
<keyword evidence="8" id="KW-1185">Reference proteome</keyword>
<keyword evidence="4" id="KW-0560">Oxidoreductase</keyword>
<evidence type="ECO:0000256" key="5">
    <source>
        <dbReference type="ARBA" id="ARBA00023284"/>
    </source>
</evidence>
<proteinExistence type="predicted"/>
<evidence type="ECO:0000313" key="7">
    <source>
        <dbReference type="EMBL" id="KRL95074.1"/>
    </source>
</evidence>
<dbReference type="PANTHER" id="PTHR43429:SF1">
    <property type="entry name" value="NAD(P)H SULFUR OXIDOREDUCTASE (COA-DEPENDENT)"/>
    <property type="match status" value="1"/>
</dbReference>
<evidence type="ECO:0000259" key="6">
    <source>
        <dbReference type="Pfam" id="PF07992"/>
    </source>
</evidence>
<evidence type="ECO:0000256" key="2">
    <source>
        <dbReference type="ARBA" id="ARBA00022630"/>
    </source>
</evidence>
<dbReference type="Gene3D" id="3.30.390.30">
    <property type="match status" value="1"/>
</dbReference>
<dbReference type="InterPro" id="IPR050260">
    <property type="entry name" value="FAD-bd_OxRdtase"/>
</dbReference>
<accession>A0A0R1UVR5</accession>
<comment type="caution">
    <text evidence="7">The sequence shown here is derived from an EMBL/GenBank/DDBJ whole genome shotgun (WGS) entry which is preliminary data.</text>
</comment>
<dbReference type="InterPro" id="IPR023753">
    <property type="entry name" value="FAD/NAD-binding_dom"/>
</dbReference>
<evidence type="ECO:0000256" key="1">
    <source>
        <dbReference type="ARBA" id="ARBA00001974"/>
    </source>
</evidence>
<dbReference type="InterPro" id="IPR016156">
    <property type="entry name" value="FAD/NAD-linked_Rdtase_dimer_sf"/>
</dbReference>
<feature type="domain" description="FAD/NAD(P)-binding" evidence="6">
    <location>
        <begin position="8"/>
        <end position="305"/>
    </location>
</feature>
<evidence type="ECO:0000256" key="3">
    <source>
        <dbReference type="ARBA" id="ARBA00022827"/>
    </source>
</evidence>
<dbReference type="InterPro" id="IPR036188">
    <property type="entry name" value="FAD/NAD-bd_sf"/>
</dbReference>
<reference evidence="7 8" key="1">
    <citation type="journal article" date="2015" name="Genome Announc.">
        <title>Expanding the biotechnology potential of lactobacilli through comparative genomics of 213 strains and associated genera.</title>
        <authorList>
            <person name="Sun Z."/>
            <person name="Harris H.M."/>
            <person name="McCann A."/>
            <person name="Guo C."/>
            <person name="Argimon S."/>
            <person name="Zhang W."/>
            <person name="Yang X."/>
            <person name="Jeffery I.B."/>
            <person name="Cooney J.C."/>
            <person name="Kagawa T.F."/>
            <person name="Liu W."/>
            <person name="Song Y."/>
            <person name="Salvetti E."/>
            <person name="Wrobel A."/>
            <person name="Rasinkangas P."/>
            <person name="Parkhill J."/>
            <person name="Rea M.C."/>
            <person name="O'Sullivan O."/>
            <person name="Ritari J."/>
            <person name="Douillard F.P."/>
            <person name="Paul Ross R."/>
            <person name="Yang R."/>
            <person name="Briner A.E."/>
            <person name="Felis G.E."/>
            <person name="de Vos W.M."/>
            <person name="Barrangou R."/>
            <person name="Klaenhammer T.R."/>
            <person name="Caufield P.W."/>
            <person name="Cui Y."/>
            <person name="Zhang H."/>
            <person name="O'Toole P.W."/>
        </authorList>
    </citation>
    <scope>NUCLEOTIDE SEQUENCE [LARGE SCALE GENOMIC DNA]</scope>
    <source>
        <strain evidence="7 8">DSM 18793</strain>
    </source>
</reference>
<dbReference type="GO" id="GO:0004601">
    <property type="term" value="F:peroxidase activity"/>
    <property type="evidence" value="ECO:0007669"/>
    <property type="project" value="UniProtKB-KW"/>
</dbReference>
<dbReference type="PANTHER" id="PTHR43429">
    <property type="entry name" value="PYRIDINE NUCLEOTIDE-DISULFIDE OXIDOREDUCTASE DOMAIN-CONTAINING"/>
    <property type="match status" value="1"/>
</dbReference>
<keyword evidence="5" id="KW-0676">Redox-active center</keyword>
<gene>
    <name evidence="7" type="ORF">FC21_GL001122</name>
</gene>
<keyword evidence="2" id="KW-0285">Flavoprotein</keyword>
<dbReference type="SUPFAM" id="SSF55424">
    <property type="entry name" value="FAD/NAD-linked reductases, dimerisation (C-terminal) domain"/>
    <property type="match status" value="1"/>
</dbReference>
<dbReference type="SUPFAM" id="SSF51905">
    <property type="entry name" value="FAD/NAD(P)-binding domain"/>
    <property type="match status" value="1"/>
</dbReference>
<keyword evidence="7" id="KW-0575">Peroxidase</keyword>
<sequence>MFIMEKQKVIIVGASHGGHQSALELLDKYDNVDVTIYEAGDFVSFMSCGMQLYLEDKATAKDDVRNFAPADLEAKGGRIFNNHQVTKINADKKTVIVKDVLTDQEEEVSYDKLILSSGVTPQTLPVPGNDLENIYLMRGYDWAGKIKSALNNPAIKNVAVIGAGNIGVEAVEVFANAGRNVTLLDMIDKPMGNYVNDELADLVAAELEKHHVTQVLGAKIEAFEGDGKVTAIKTDKGQVDTDLVIVAAGVKPNTKWLEGTVDLTDRGFIQTDAYLRTNLPDVYAIGDAILPWSIPGQAHMPVALATTARREAMYLASHLFESKPSRPFKGVVGSSAFGVFDLHGASAGLNTFSAGRIGKKIATSFYEDSKRPAYVPEKDNAKVYVSLTFDPDSHQILGGAVLSSDDITAQTNVLSLAIEHKLILEDLAEADFFFQPGYDRQWSLLNLAAQHALGWARF</sequence>
<evidence type="ECO:0000256" key="4">
    <source>
        <dbReference type="ARBA" id="ARBA00023002"/>
    </source>
</evidence>
<dbReference type="PRINTS" id="PR00411">
    <property type="entry name" value="PNDRDTASEI"/>
</dbReference>
<comment type="cofactor">
    <cofactor evidence="1">
        <name>FAD</name>
        <dbReference type="ChEBI" id="CHEBI:57692"/>
    </cofactor>
</comment>
<dbReference type="Proteomes" id="UP000051084">
    <property type="component" value="Unassembled WGS sequence"/>
</dbReference>
<name>A0A0R1UVR5_9LACO</name>
<protein>
    <submittedName>
        <fullName evidence="7">NADH peroxidase</fullName>
    </submittedName>
</protein>
<keyword evidence="3" id="KW-0274">FAD</keyword>
<dbReference type="Pfam" id="PF07992">
    <property type="entry name" value="Pyr_redox_2"/>
    <property type="match status" value="1"/>
</dbReference>